<evidence type="ECO:0000313" key="8">
    <source>
        <dbReference type="EMBL" id="CAI8583639.1"/>
    </source>
</evidence>
<evidence type="ECO:0000256" key="5">
    <source>
        <dbReference type="ARBA" id="ARBA00023242"/>
    </source>
</evidence>
<comment type="caution">
    <text evidence="8">The sequence shown here is derived from an EMBL/GenBank/DDBJ whole genome shotgun (WGS) entry which is preliminary data.</text>
</comment>
<dbReference type="PANTHER" id="PTHR31072">
    <property type="entry name" value="TRANSCRIPTION FACTOR TCP4-RELATED"/>
    <property type="match status" value="1"/>
</dbReference>
<feature type="region of interest" description="Disordered" evidence="6">
    <location>
        <begin position="144"/>
        <end position="171"/>
    </location>
</feature>
<evidence type="ECO:0000256" key="1">
    <source>
        <dbReference type="ARBA" id="ARBA00004123"/>
    </source>
</evidence>
<keyword evidence="2" id="KW-0805">Transcription regulation</keyword>
<keyword evidence="3" id="KW-0238">DNA-binding</keyword>
<reference evidence="8 9" key="1">
    <citation type="submission" date="2023-01" db="EMBL/GenBank/DDBJ databases">
        <authorList>
            <person name="Kreplak J."/>
        </authorList>
    </citation>
    <scope>NUCLEOTIDE SEQUENCE [LARGE SCALE GENOMIC DNA]</scope>
</reference>
<evidence type="ECO:0000256" key="4">
    <source>
        <dbReference type="ARBA" id="ARBA00023163"/>
    </source>
</evidence>
<evidence type="ECO:0000256" key="2">
    <source>
        <dbReference type="ARBA" id="ARBA00023015"/>
    </source>
</evidence>
<evidence type="ECO:0000256" key="3">
    <source>
        <dbReference type="ARBA" id="ARBA00023125"/>
    </source>
</evidence>
<dbReference type="InterPro" id="IPR017887">
    <property type="entry name" value="TF_TCP_subgr"/>
</dbReference>
<proteinExistence type="predicted"/>
<evidence type="ECO:0000256" key="6">
    <source>
        <dbReference type="SAM" id="MobiDB-lite"/>
    </source>
</evidence>
<feature type="region of interest" description="Disordered" evidence="6">
    <location>
        <begin position="64"/>
        <end position="83"/>
    </location>
</feature>
<feature type="compositionally biased region" description="Basic and acidic residues" evidence="6">
    <location>
        <begin position="40"/>
        <end position="50"/>
    </location>
</feature>
<dbReference type="PANTHER" id="PTHR31072:SF242">
    <property type="entry name" value="TRANSCRIPTION FACTOR TCP19"/>
    <property type="match status" value="1"/>
</dbReference>
<keyword evidence="9" id="KW-1185">Reference proteome</keyword>
<evidence type="ECO:0000313" key="9">
    <source>
        <dbReference type="Proteomes" id="UP001157006"/>
    </source>
</evidence>
<gene>
    <name evidence="8" type="ORF">VFH_U036640</name>
</gene>
<dbReference type="PROSITE" id="PS51369">
    <property type="entry name" value="TCP"/>
    <property type="match status" value="1"/>
</dbReference>
<dbReference type="InterPro" id="IPR005333">
    <property type="entry name" value="Transcription_factor_TCP"/>
</dbReference>
<organism evidence="8 9">
    <name type="scientific">Vicia faba</name>
    <name type="common">Broad bean</name>
    <name type="synonym">Faba vulgaris</name>
    <dbReference type="NCBI Taxonomy" id="3906"/>
    <lineage>
        <taxon>Eukaryota</taxon>
        <taxon>Viridiplantae</taxon>
        <taxon>Streptophyta</taxon>
        <taxon>Embryophyta</taxon>
        <taxon>Tracheophyta</taxon>
        <taxon>Spermatophyta</taxon>
        <taxon>Magnoliopsida</taxon>
        <taxon>eudicotyledons</taxon>
        <taxon>Gunneridae</taxon>
        <taxon>Pentapetalae</taxon>
        <taxon>rosids</taxon>
        <taxon>fabids</taxon>
        <taxon>Fabales</taxon>
        <taxon>Fabaceae</taxon>
        <taxon>Papilionoideae</taxon>
        <taxon>50 kb inversion clade</taxon>
        <taxon>NPAAA clade</taxon>
        <taxon>Hologalegina</taxon>
        <taxon>IRL clade</taxon>
        <taxon>Fabeae</taxon>
        <taxon>Vicia</taxon>
    </lineage>
</organism>
<feature type="compositionally biased region" description="Low complexity" evidence="6">
    <location>
        <begin position="274"/>
        <end position="287"/>
    </location>
</feature>
<dbReference type="Proteomes" id="UP001157006">
    <property type="component" value="Unassembled WGS sequence"/>
</dbReference>
<dbReference type="GO" id="GO:0003700">
    <property type="term" value="F:DNA-binding transcription factor activity"/>
    <property type="evidence" value="ECO:0007669"/>
    <property type="project" value="InterPro"/>
</dbReference>
<dbReference type="GO" id="GO:0043565">
    <property type="term" value="F:sequence-specific DNA binding"/>
    <property type="evidence" value="ECO:0007669"/>
    <property type="project" value="TreeGrafter"/>
</dbReference>
<dbReference type="Pfam" id="PF03634">
    <property type="entry name" value="TCP"/>
    <property type="match status" value="1"/>
</dbReference>
<sequence length="340" mass="36070">MEVNRSGGDGFSEEKDTPETTEQQTLNKSEFPSESPSEAAMKEELSETRSMDVIPMPNPVPMTMTVPSAKKPSKDRHTKVEGRGRRIRMPATCAARIFQLTRELGHKSDGETIRWLLEQSEPAIIEATGTGTVPAIAVSVGGTLKIPTTSPARPDGEDAPKKRRRRASNSEFVDLNEHASICSGLAPIAQTAYGGGSGGLVGGENGGGGLVPLWPMASNGNNGSNTTGPFFMFPNSTMNQPQFWAIPAAPFFNRPISDFVSTMQMQNQNQPSNANGSSSSTLAPSLNSASTSTCSSAVTSSSSAGPTQMLRDFSLEVYDKKELQFMGCSGANLESPPTSN</sequence>
<evidence type="ECO:0000259" key="7">
    <source>
        <dbReference type="PROSITE" id="PS51369"/>
    </source>
</evidence>
<keyword evidence="4" id="KW-0804">Transcription</keyword>
<dbReference type="GO" id="GO:0005634">
    <property type="term" value="C:nucleus"/>
    <property type="evidence" value="ECO:0007669"/>
    <property type="project" value="UniProtKB-SubCell"/>
</dbReference>
<dbReference type="AlphaFoldDB" id="A0AAV0YDM4"/>
<feature type="region of interest" description="Disordered" evidence="6">
    <location>
        <begin position="1"/>
        <end position="58"/>
    </location>
</feature>
<feature type="domain" description="TCP" evidence="7">
    <location>
        <begin position="73"/>
        <end position="127"/>
    </location>
</feature>
<protein>
    <recommendedName>
        <fullName evidence="7">TCP domain-containing protein</fullName>
    </recommendedName>
</protein>
<feature type="compositionally biased region" description="Low complexity" evidence="6">
    <location>
        <begin position="29"/>
        <end position="38"/>
    </location>
</feature>
<comment type="subcellular location">
    <subcellularLocation>
        <location evidence="1">Nucleus</location>
    </subcellularLocation>
</comment>
<dbReference type="EMBL" id="CATIWC010000897">
    <property type="protein sequence ID" value="CAI8583639.1"/>
    <property type="molecule type" value="Genomic_DNA"/>
</dbReference>
<keyword evidence="5" id="KW-0539">Nucleus</keyword>
<feature type="region of interest" description="Disordered" evidence="6">
    <location>
        <begin position="266"/>
        <end position="287"/>
    </location>
</feature>
<name>A0AAV0YDM4_VICFA</name>
<accession>A0AAV0YDM4</accession>